<evidence type="ECO:0000256" key="1">
    <source>
        <dbReference type="PROSITE-ProRule" id="PRU00042"/>
    </source>
</evidence>
<name>A0ABT8W1P8_9GAMM</name>
<gene>
    <name evidence="3" type="ORF">QVZ43_10540</name>
</gene>
<protein>
    <recommendedName>
        <fullName evidence="2">C2H2-type domain-containing protein</fullName>
    </recommendedName>
</protein>
<dbReference type="Proteomes" id="UP001168640">
    <property type="component" value="Unassembled WGS sequence"/>
</dbReference>
<evidence type="ECO:0000259" key="2">
    <source>
        <dbReference type="PROSITE" id="PS50157"/>
    </source>
</evidence>
<keyword evidence="1" id="KW-0479">Metal-binding</keyword>
<dbReference type="InterPro" id="IPR013087">
    <property type="entry name" value="Znf_C2H2_type"/>
</dbReference>
<evidence type="ECO:0000313" key="4">
    <source>
        <dbReference type="Proteomes" id="UP001168640"/>
    </source>
</evidence>
<keyword evidence="4" id="KW-1185">Reference proteome</keyword>
<evidence type="ECO:0000313" key="3">
    <source>
        <dbReference type="EMBL" id="MDO3722159.1"/>
    </source>
</evidence>
<keyword evidence="1" id="KW-0863">Zinc-finger</keyword>
<dbReference type="PROSITE" id="PS50157">
    <property type="entry name" value="ZINC_FINGER_C2H2_2"/>
    <property type="match status" value="1"/>
</dbReference>
<organism evidence="3 4">
    <name type="scientific">Marinobacter suaedae</name>
    <dbReference type="NCBI Taxonomy" id="3057675"/>
    <lineage>
        <taxon>Bacteria</taxon>
        <taxon>Pseudomonadati</taxon>
        <taxon>Pseudomonadota</taxon>
        <taxon>Gammaproteobacteria</taxon>
        <taxon>Pseudomonadales</taxon>
        <taxon>Marinobacteraceae</taxon>
        <taxon>Marinobacter</taxon>
    </lineage>
</organism>
<feature type="domain" description="C2H2-type" evidence="2">
    <location>
        <begin position="147"/>
        <end position="175"/>
    </location>
</feature>
<dbReference type="RefSeq" id="WP_302909905.1">
    <property type="nucleotide sequence ID" value="NZ_JAUMIS010000002.1"/>
</dbReference>
<comment type="caution">
    <text evidence="3">The sequence shown here is derived from an EMBL/GenBank/DDBJ whole genome shotgun (WGS) entry which is preliminary data.</text>
</comment>
<accession>A0ABT8W1P8</accession>
<dbReference type="EMBL" id="JAUMIS010000002">
    <property type="protein sequence ID" value="MDO3722159.1"/>
    <property type="molecule type" value="Genomic_DNA"/>
</dbReference>
<sequence>MGKKSFQKRLPRIPLPHEGIQVNGCRNPTCENFLTLSPIKNFDGPEEDLPEAYRRGGGSYRISGTGKGTASLICGICSERKQQGKDMTVVSSSLKSNRAVHEELSRISKHLDPNPLLCPNPACDSNIGKKPKSVKKNGKTSAGNQRYQCLHCGKSFAEKPKARRHHDKPHLNKTLFKLLVNKEPINRIAEVLDISEKTVYDKIRFIHRKCLEFAASREKKLEKIGFERMYLSTDRQVLMTNWVRRDDKRNSDLYGIATACLNTGYVFAFNFNYDGAVDAYEAEQQAIDNGDYEIAKHHRAHARIWLSREFDDAVKSRPSRDKLPVPGSLRDEIKIKTMIDQRFNTAEASENIDATKQLPLRGALVHNEYTMLAHFFLLKRFFASTGKTRFFLDLDSGMKSAYISAFREEIAEGRSDGFLVRTSKNKTNDEKEKLVAAFRKRVSVLTGIPAPVLTFQDLKEVTNKIIAERLKKPIKIKNSPESWIEHPWVSKAEPEKMVAPLTDLSKYEIMHQANLYRMVTLAPVDHFFMNIRRMSMYFERPFQSGTGMGRIWHGYSAYNPEMYTIIGDIFRVHYNYCTRKNRKVTPAMKLGLAKGPVTEEKILYYKNY</sequence>
<proteinExistence type="predicted"/>
<dbReference type="PROSITE" id="PS00028">
    <property type="entry name" value="ZINC_FINGER_C2H2_1"/>
    <property type="match status" value="1"/>
</dbReference>
<reference evidence="3" key="1">
    <citation type="submission" date="2023-07" db="EMBL/GenBank/DDBJ databases">
        <title>Marinobacter sp. chi1 genome sequencing and assembly.</title>
        <authorList>
            <person name="Park S."/>
        </authorList>
    </citation>
    <scope>NUCLEOTIDE SEQUENCE</scope>
    <source>
        <strain evidence="3">Chi1</strain>
    </source>
</reference>
<keyword evidence="1" id="KW-0862">Zinc</keyword>